<dbReference type="RefSeq" id="WP_088742918.1">
    <property type="nucleotide sequence ID" value="NZ_CAWOWR010000107.1"/>
</dbReference>
<dbReference type="PANTHER" id="PTHR30579:SF2">
    <property type="entry name" value="HTH-TYPE TRANSCRIPTIONAL REGULATOR ARGP"/>
    <property type="match status" value="1"/>
</dbReference>
<dbReference type="Proteomes" id="UP000319941">
    <property type="component" value="Unassembled WGS sequence"/>
</dbReference>
<feature type="region of interest" description="Disordered" evidence="5">
    <location>
        <begin position="182"/>
        <end position="202"/>
    </location>
</feature>
<dbReference type="AlphaFoldDB" id="A0A558HN96"/>
<protein>
    <submittedName>
        <fullName evidence="7">LysR family transcriptional regulator ArgP</fullName>
    </submittedName>
</protein>
<proteinExistence type="inferred from homology"/>
<evidence type="ECO:0000256" key="1">
    <source>
        <dbReference type="ARBA" id="ARBA00009437"/>
    </source>
</evidence>
<evidence type="ECO:0000259" key="6">
    <source>
        <dbReference type="PROSITE" id="PS50931"/>
    </source>
</evidence>
<dbReference type="InterPro" id="IPR050176">
    <property type="entry name" value="LTTR"/>
</dbReference>
<evidence type="ECO:0000256" key="3">
    <source>
        <dbReference type="ARBA" id="ARBA00023125"/>
    </source>
</evidence>
<dbReference type="EMBL" id="VNFH01000005">
    <property type="protein sequence ID" value="TVU70613.1"/>
    <property type="molecule type" value="Genomic_DNA"/>
</dbReference>
<evidence type="ECO:0000313" key="7">
    <source>
        <dbReference type="EMBL" id="TVU70613.1"/>
    </source>
</evidence>
<dbReference type="OrthoDB" id="3252676at2"/>
<dbReference type="Pfam" id="PF00126">
    <property type="entry name" value="HTH_1"/>
    <property type="match status" value="1"/>
</dbReference>
<dbReference type="InterPro" id="IPR005119">
    <property type="entry name" value="LysR_subst-bd"/>
</dbReference>
<feature type="compositionally biased region" description="Basic and acidic residues" evidence="5">
    <location>
        <begin position="183"/>
        <end position="192"/>
    </location>
</feature>
<keyword evidence="8" id="KW-1185">Reference proteome</keyword>
<comment type="caution">
    <text evidence="7">The sequence shown here is derived from an EMBL/GenBank/DDBJ whole genome shotgun (WGS) entry which is preliminary data.</text>
</comment>
<dbReference type="InterPro" id="IPR036390">
    <property type="entry name" value="WH_DNA-bd_sf"/>
</dbReference>
<evidence type="ECO:0000256" key="5">
    <source>
        <dbReference type="SAM" id="MobiDB-lite"/>
    </source>
</evidence>
<name>A0A558HN96_9GAMM</name>
<sequence>MLDYKLLEALAAVIDQAGFERGARALGLTQSAVSQRIKLLEARLGQPVLVRTPRLGPTPLGRRLLNHVQQVRLLEHDLLDQIPALGESEQRLRIAINADSLATWWPKVTGIFCQERDLLLDMLVEDQEVALKRMRDGEVAGCICATPRPVQGARSHPLGSMRYRALASPDFVRRYLIPTDASSADHKTDSKTKNQKQSTSLEMPEHLSHEVLRRMPAIVFGRDDKLQHRLLSSMGFDEPFPHHLCPSSEGFVRLALSGMGYGMIPEQQARHLLESGELIDIAPNHALEVPLYWHHWRHGGNTLERLTDHLLRHCESLLLPMPEQDPPRPGTL</sequence>
<dbReference type="Gene3D" id="1.10.10.10">
    <property type="entry name" value="Winged helix-like DNA-binding domain superfamily/Winged helix DNA-binding domain"/>
    <property type="match status" value="1"/>
</dbReference>
<dbReference type="InterPro" id="IPR000847">
    <property type="entry name" value="LysR_HTH_N"/>
</dbReference>
<dbReference type="GO" id="GO:0003700">
    <property type="term" value="F:DNA-binding transcription factor activity"/>
    <property type="evidence" value="ECO:0007669"/>
    <property type="project" value="InterPro"/>
</dbReference>
<dbReference type="GO" id="GO:0003677">
    <property type="term" value="F:DNA binding"/>
    <property type="evidence" value="ECO:0007669"/>
    <property type="project" value="UniProtKB-KW"/>
</dbReference>
<dbReference type="SUPFAM" id="SSF53850">
    <property type="entry name" value="Periplasmic binding protein-like II"/>
    <property type="match status" value="1"/>
</dbReference>
<dbReference type="Pfam" id="PF03466">
    <property type="entry name" value="LysR_substrate"/>
    <property type="match status" value="1"/>
</dbReference>
<dbReference type="Gene3D" id="3.40.190.290">
    <property type="match status" value="1"/>
</dbReference>
<reference evidence="7 8" key="1">
    <citation type="submission" date="2019-07" db="EMBL/GenBank/DDBJ databases">
        <title>Diversity of Bacteria from Kongsfjorden, Arctic.</title>
        <authorList>
            <person name="Yu Y."/>
        </authorList>
    </citation>
    <scope>NUCLEOTIDE SEQUENCE [LARGE SCALE GENOMIC DNA]</scope>
    <source>
        <strain evidence="7 8">SM1923</strain>
    </source>
</reference>
<feature type="domain" description="HTH lysR-type" evidence="6">
    <location>
        <begin position="2"/>
        <end position="58"/>
    </location>
</feature>
<keyword evidence="2" id="KW-0805">Transcription regulation</keyword>
<evidence type="ECO:0000313" key="8">
    <source>
        <dbReference type="Proteomes" id="UP000319941"/>
    </source>
</evidence>
<keyword evidence="3" id="KW-0238">DNA-binding</keyword>
<dbReference type="PANTHER" id="PTHR30579">
    <property type="entry name" value="TRANSCRIPTIONAL REGULATOR"/>
    <property type="match status" value="1"/>
</dbReference>
<dbReference type="PROSITE" id="PS50931">
    <property type="entry name" value="HTH_LYSR"/>
    <property type="match status" value="1"/>
</dbReference>
<keyword evidence="4" id="KW-0804">Transcription</keyword>
<evidence type="ECO:0000256" key="2">
    <source>
        <dbReference type="ARBA" id="ARBA00023015"/>
    </source>
</evidence>
<evidence type="ECO:0000256" key="4">
    <source>
        <dbReference type="ARBA" id="ARBA00023163"/>
    </source>
</evidence>
<comment type="similarity">
    <text evidence="1">Belongs to the LysR transcriptional regulatory family.</text>
</comment>
<dbReference type="NCBIfam" id="NF002964">
    <property type="entry name" value="PRK03635.1"/>
    <property type="match status" value="1"/>
</dbReference>
<gene>
    <name evidence="7" type="ORF">FQP86_08290</name>
</gene>
<dbReference type="PRINTS" id="PR00039">
    <property type="entry name" value="HTHLYSR"/>
</dbReference>
<dbReference type="SUPFAM" id="SSF46785">
    <property type="entry name" value="Winged helix' DNA-binding domain"/>
    <property type="match status" value="1"/>
</dbReference>
<dbReference type="InterPro" id="IPR036388">
    <property type="entry name" value="WH-like_DNA-bd_sf"/>
</dbReference>
<accession>A0A558HN96</accession>
<organism evidence="7 8">
    <name type="scientific">Cobetia crustatorum</name>
    <dbReference type="NCBI Taxonomy" id="553385"/>
    <lineage>
        <taxon>Bacteria</taxon>
        <taxon>Pseudomonadati</taxon>
        <taxon>Pseudomonadota</taxon>
        <taxon>Gammaproteobacteria</taxon>
        <taxon>Oceanospirillales</taxon>
        <taxon>Halomonadaceae</taxon>
        <taxon>Cobetia</taxon>
    </lineage>
</organism>